<dbReference type="AlphaFoldDB" id="A0A7U8GQV9"/>
<name>A0A7U8GQV9_NEPCE</name>
<protein>
    <submittedName>
        <fullName evidence="2">Probable transmembrane protein</fullName>
    </submittedName>
</protein>
<keyword evidence="1 2" id="KW-0812">Transmembrane</keyword>
<feature type="transmembrane region" description="Helical" evidence="1">
    <location>
        <begin position="94"/>
        <end position="112"/>
    </location>
</feature>
<reference evidence="2 3" key="1">
    <citation type="submission" date="2006-02" db="EMBL/GenBank/DDBJ databases">
        <authorList>
            <person name="Pinhassi J."/>
            <person name="Pedros-Alio C."/>
            <person name="Ferriera S."/>
            <person name="Johnson J."/>
            <person name="Kravitz S."/>
            <person name="Halpern A."/>
            <person name="Remington K."/>
            <person name="Beeson K."/>
            <person name="Tran B."/>
            <person name="Rogers Y.-H."/>
            <person name="Friedman R."/>
            <person name="Venter J.C."/>
        </authorList>
    </citation>
    <scope>NUCLEOTIDE SEQUENCE [LARGE SCALE GENOMIC DNA]</scope>
    <source>
        <strain evidence="2 3">MED92</strain>
    </source>
</reference>
<feature type="transmembrane region" description="Helical" evidence="1">
    <location>
        <begin position="37"/>
        <end position="54"/>
    </location>
</feature>
<feature type="transmembrane region" description="Helical" evidence="1">
    <location>
        <begin position="60"/>
        <end position="82"/>
    </location>
</feature>
<gene>
    <name evidence="2" type="ORF">MED92_11589</name>
</gene>
<keyword evidence="1" id="KW-0472">Membrane</keyword>
<keyword evidence="3" id="KW-1185">Reference proteome</keyword>
<feature type="transmembrane region" description="Helical" evidence="1">
    <location>
        <begin position="132"/>
        <end position="150"/>
    </location>
</feature>
<dbReference type="EMBL" id="AAOW01000044">
    <property type="protein sequence ID" value="EAR59557.1"/>
    <property type="molecule type" value="Genomic_DNA"/>
</dbReference>
<comment type="caution">
    <text evidence="2">The sequence shown here is derived from an EMBL/GenBank/DDBJ whole genome shotgun (WGS) entry which is preliminary data.</text>
</comment>
<evidence type="ECO:0000313" key="2">
    <source>
        <dbReference type="EMBL" id="EAR59557.1"/>
    </source>
</evidence>
<dbReference type="Proteomes" id="UP000002171">
    <property type="component" value="Unassembled WGS sequence"/>
</dbReference>
<dbReference type="Pfam" id="PF20327">
    <property type="entry name" value="DUF6622"/>
    <property type="match status" value="1"/>
</dbReference>
<organism evidence="2 3">
    <name type="scientific">Neptuniibacter caesariensis</name>
    <dbReference type="NCBI Taxonomy" id="207954"/>
    <lineage>
        <taxon>Bacteria</taxon>
        <taxon>Pseudomonadati</taxon>
        <taxon>Pseudomonadota</taxon>
        <taxon>Gammaproteobacteria</taxon>
        <taxon>Oceanospirillales</taxon>
        <taxon>Oceanospirillaceae</taxon>
        <taxon>Neptuniibacter</taxon>
    </lineage>
</organism>
<evidence type="ECO:0000256" key="1">
    <source>
        <dbReference type="SAM" id="Phobius"/>
    </source>
</evidence>
<accession>A0A7U8GQV9</accession>
<dbReference type="OrthoDB" id="3034721at2"/>
<feature type="transmembrane region" description="Helical" evidence="1">
    <location>
        <begin position="6"/>
        <end position="25"/>
    </location>
</feature>
<proteinExistence type="predicted"/>
<sequence length="169" mass="18813">MSEIIQNTPVWVFLIFGVLVVLGLFQAKTREVSVKAIFVLPLAMIIFSLFGVYSVFGLKLAVICLWGLGLSIMTLIGVKLGFPKSVAYSQERNKLIIVGSWTPLLFMMAIFFTRYFVGFATARELPIIHEMYFALAIGLAYGAFTGVFLSRSLVMFKAYKQAACLRVTS</sequence>
<dbReference type="RefSeq" id="WP_007019994.1">
    <property type="nucleotide sequence ID" value="NZ_CH724125.1"/>
</dbReference>
<dbReference type="InterPro" id="IPR046730">
    <property type="entry name" value="DUF6622"/>
</dbReference>
<keyword evidence="1" id="KW-1133">Transmembrane helix</keyword>
<evidence type="ECO:0000313" key="3">
    <source>
        <dbReference type="Proteomes" id="UP000002171"/>
    </source>
</evidence>